<reference evidence="2 3" key="1">
    <citation type="submission" date="2019-05" db="EMBL/GenBank/DDBJ databases">
        <title>Kocuria coralli sp. nov., a novel actinobacterium isolated from coral reef seawater.</title>
        <authorList>
            <person name="Li J."/>
        </authorList>
    </citation>
    <scope>NUCLEOTIDE SEQUENCE [LARGE SCALE GENOMIC DNA]</scope>
    <source>
        <strain evidence="2 3">SCSIO 13007</strain>
    </source>
</reference>
<evidence type="ECO:0000313" key="2">
    <source>
        <dbReference type="EMBL" id="KAA9394533.1"/>
    </source>
</evidence>
<keyword evidence="1" id="KW-1133">Transmembrane helix</keyword>
<feature type="transmembrane region" description="Helical" evidence="1">
    <location>
        <begin position="43"/>
        <end position="64"/>
    </location>
</feature>
<feature type="transmembrane region" description="Helical" evidence="1">
    <location>
        <begin position="12"/>
        <end position="31"/>
    </location>
</feature>
<organism evidence="2 3">
    <name type="scientific">Kocuria coralli</name>
    <dbReference type="NCBI Taxonomy" id="1461025"/>
    <lineage>
        <taxon>Bacteria</taxon>
        <taxon>Bacillati</taxon>
        <taxon>Actinomycetota</taxon>
        <taxon>Actinomycetes</taxon>
        <taxon>Micrococcales</taxon>
        <taxon>Micrococcaceae</taxon>
        <taxon>Kocuria</taxon>
    </lineage>
</organism>
<dbReference type="Pfam" id="PF07077">
    <property type="entry name" value="DUF1345"/>
    <property type="match status" value="1"/>
</dbReference>
<proteinExistence type="predicted"/>
<dbReference type="RefSeq" id="WP_158033556.1">
    <property type="nucleotide sequence ID" value="NZ_ML708615.1"/>
</dbReference>
<keyword evidence="1" id="KW-0812">Transmembrane</keyword>
<protein>
    <submittedName>
        <fullName evidence="2">DUF1345 domain-containing protein</fullName>
    </submittedName>
</protein>
<evidence type="ECO:0000256" key="1">
    <source>
        <dbReference type="SAM" id="Phobius"/>
    </source>
</evidence>
<dbReference type="InterPro" id="IPR009781">
    <property type="entry name" value="DUF1345"/>
</dbReference>
<accession>A0A5J5KXY3</accession>
<dbReference type="AlphaFoldDB" id="A0A5J5KXY3"/>
<dbReference type="EMBL" id="SZWF01000006">
    <property type="protein sequence ID" value="KAA9394533.1"/>
    <property type="molecule type" value="Genomic_DNA"/>
</dbReference>
<feature type="transmembrane region" description="Helical" evidence="1">
    <location>
        <begin position="103"/>
        <end position="122"/>
    </location>
</feature>
<keyword evidence="3" id="KW-1185">Reference proteome</keyword>
<comment type="caution">
    <text evidence="2">The sequence shown here is derived from an EMBL/GenBank/DDBJ whole genome shotgun (WGS) entry which is preliminary data.</text>
</comment>
<sequence>MARAHPRTDSFRATVSSVISMVLVIALGVVLTHTTSLNLADPLTSLTVTYVTVWPLYTALYVGWSARVYGRLDEDELRWLAVKEERDRRTWLRKLLGEGTTNTSITAASIAVLVTILIAVRPEFRGEVVYVALGLLTVTASWVLMVFSFAQAYLRLALTRDGTDHLRFHIDGPPEFSDFATLAVLVSTMAATTSAQVRTRKAWRLVRTNVLIAFVFNSVIVAMMVSLIFGGLLQ</sequence>
<feature type="transmembrane region" description="Helical" evidence="1">
    <location>
        <begin position="210"/>
        <end position="233"/>
    </location>
</feature>
<evidence type="ECO:0000313" key="3">
    <source>
        <dbReference type="Proteomes" id="UP000325957"/>
    </source>
</evidence>
<feature type="transmembrane region" description="Helical" evidence="1">
    <location>
        <begin position="128"/>
        <end position="150"/>
    </location>
</feature>
<name>A0A5J5KXY3_9MICC</name>
<keyword evidence="1" id="KW-0472">Membrane</keyword>
<gene>
    <name evidence="2" type="ORF">FCK90_06865</name>
</gene>
<dbReference type="Proteomes" id="UP000325957">
    <property type="component" value="Unassembled WGS sequence"/>
</dbReference>
<dbReference type="OrthoDB" id="4964691at2"/>